<name>A0AB39MFH3_9ACTN</name>
<dbReference type="AlphaFoldDB" id="A0AB39MFH3"/>
<dbReference type="EMBL" id="CP163431">
    <property type="protein sequence ID" value="XDQ04614.1"/>
    <property type="molecule type" value="Genomic_DNA"/>
</dbReference>
<accession>A0AB39MFH3</accession>
<gene>
    <name evidence="1" type="ORF">AB5J58_32610</name>
</gene>
<proteinExistence type="predicted"/>
<evidence type="ECO:0000313" key="1">
    <source>
        <dbReference type="EMBL" id="XDQ04614.1"/>
    </source>
</evidence>
<reference evidence="1" key="1">
    <citation type="submission" date="2024-07" db="EMBL/GenBank/DDBJ databases">
        <authorList>
            <person name="Yu S.T."/>
        </authorList>
    </citation>
    <scope>NUCLEOTIDE SEQUENCE</scope>
    <source>
        <strain evidence="1">R08</strain>
    </source>
</reference>
<sequence length="58" mass="6657">MRKAVETIERGEWVTFGNMAYQVGDTDGVDGDGRAWLFIGYSWYDFPAGERIKIHTDK</sequence>
<dbReference type="RefSeq" id="WP_369190126.1">
    <property type="nucleotide sequence ID" value="NZ_CP163431.1"/>
</dbReference>
<organism evidence="1">
    <name type="scientific">Streptomyces sp. R08</name>
    <dbReference type="NCBI Taxonomy" id="3238624"/>
    <lineage>
        <taxon>Bacteria</taxon>
        <taxon>Bacillati</taxon>
        <taxon>Actinomycetota</taxon>
        <taxon>Actinomycetes</taxon>
        <taxon>Kitasatosporales</taxon>
        <taxon>Streptomycetaceae</taxon>
        <taxon>Streptomyces</taxon>
    </lineage>
</organism>
<protein>
    <submittedName>
        <fullName evidence="1">Uncharacterized protein</fullName>
    </submittedName>
</protein>